<evidence type="ECO:0000259" key="3">
    <source>
        <dbReference type="Pfam" id="PF13490"/>
    </source>
</evidence>
<keyword evidence="2" id="KW-0804">Transcription</keyword>
<evidence type="ECO:0000313" key="4">
    <source>
        <dbReference type="EMBL" id="MBR7743782.1"/>
    </source>
</evidence>
<dbReference type="NCBIfam" id="TIGR03988">
    <property type="entry name" value="antisig_RsrA"/>
    <property type="match status" value="1"/>
</dbReference>
<reference evidence="4" key="1">
    <citation type="submission" date="2021-04" db="EMBL/GenBank/DDBJ databases">
        <title>Phycicoccus avicenniae sp. nov., a novel endophytic actinomycetes isolated from branch of Avicennia mariana.</title>
        <authorList>
            <person name="Tuo L."/>
        </authorList>
    </citation>
    <scope>NUCLEOTIDE SEQUENCE</scope>
    <source>
        <strain evidence="4">BSK3Z-2</strain>
    </source>
</reference>
<gene>
    <name evidence="4" type="primary">rsrA</name>
    <name evidence="4" type="ORF">KC207_10820</name>
</gene>
<protein>
    <submittedName>
        <fullName evidence="4">Mycothiol system anti-sigma-R factor</fullName>
    </submittedName>
</protein>
<dbReference type="AlphaFoldDB" id="A0A941I078"/>
<dbReference type="Proteomes" id="UP000677016">
    <property type="component" value="Unassembled WGS sequence"/>
</dbReference>
<evidence type="ECO:0000313" key="5">
    <source>
        <dbReference type="Proteomes" id="UP000677016"/>
    </source>
</evidence>
<dbReference type="EMBL" id="JAGSNF010000015">
    <property type="protein sequence ID" value="MBR7743782.1"/>
    <property type="molecule type" value="Genomic_DNA"/>
</dbReference>
<accession>A0A941I078</accession>
<dbReference type="InterPro" id="IPR027383">
    <property type="entry name" value="Znf_put"/>
</dbReference>
<dbReference type="Pfam" id="PF13490">
    <property type="entry name" value="zf-HC2"/>
    <property type="match status" value="1"/>
</dbReference>
<keyword evidence="5" id="KW-1185">Reference proteome</keyword>
<dbReference type="InterPro" id="IPR024020">
    <property type="entry name" value="Anit_sigma_mycothiol_RsrA"/>
</dbReference>
<comment type="caution">
    <text evidence="4">The sequence shown here is derived from an EMBL/GenBank/DDBJ whole genome shotgun (WGS) entry which is preliminary data.</text>
</comment>
<dbReference type="Gene3D" id="1.10.10.1320">
    <property type="entry name" value="Anti-sigma factor, zinc-finger domain"/>
    <property type="match status" value="1"/>
</dbReference>
<sequence>MSDTQHAGHSDCSEVLHHIYEYLDGEMSPEDVRRVASHLSECRPCLAEHDLDAAVKQVVRRSCVEQAAPESLRMQVVQRITTVRMTSQDRPSGRG</sequence>
<evidence type="ECO:0000256" key="2">
    <source>
        <dbReference type="ARBA" id="ARBA00023163"/>
    </source>
</evidence>
<dbReference type="InterPro" id="IPR041916">
    <property type="entry name" value="Anti_sigma_zinc_sf"/>
</dbReference>
<name>A0A941I078_9MICO</name>
<keyword evidence="1" id="KW-0805">Transcription regulation</keyword>
<evidence type="ECO:0000256" key="1">
    <source>
        <dbReference type="ARBA" id="ARBA00023015"/>
    </source>
</evidence>
<feature type="domain" description="Putative zinc-finger" evidence="3">
    <location>
        <begin position="12"/>
        <end position="45"/>
    </location>
</feature>
<organism evidence="4 5">
    <name type="scientific">Phycicoccus avicenniae</name>
    <dbReference type="NCBI Taxonomy" id="2828860"/>
    <lineage>
        <taxon>Bacteria</taxon>
        <taxon>Bacillati</taxon>
        <taxon>Actinomycetota</taxon>
        <taxon>Actinomycetes</taxon>
        <taxon>Micrococcales</taxon>
        <taxon>Intrasporangiaceae</taxon>
        <taxon>Phycicoccus</taxon>
    </lineage>
</organism>
<proteinExistence type="predicted"/>
<dbReference type="RefSeq" id="WP_211603041.1">
    <property type="nucleotide sequence ID" value="NZ_JAGSNF010000015.1"/>
</dbReference>